<evidence type="ECO:0000256" key="6">
    <source>
        <dbReference type="ARBA" id="ARBA00023136"/>
    </source>
</evidence>
<protein>
    <submittedName>
        <fullName evidence="9">DedA family protein</fullName>
    </submittedName>
</protein>
<reference evidence="9" key="1">
    <citation type="submission" date="2021-02" db="EMBL/GenBank/DDBJ databases">
        <title>Draft genome sequence of Microbispora sp. RL4-1S isolated from rice leaves in Thailand.</title>
        <authorList>
            <person name="Muangham S."/>
            <person name="Duangmal K."/>
        </authorList>
    </citation>
    <scope>NUCLEOTIDE SEQUENCE</scope>
    <source>
        <strain evidence="9">RL4-1S</strain>
    </source>
</reference>
<evidence type="ECO:0000256" key="5">
    <source>
        <dbReference type="ARBA" id="ARBA00022989"/>
    </source>
</evidence>
<comment type="caution">
    <text evidence="9">The sequence shown here is derived from an EMBL/GenBank/DDBJ whole genome shotgun (WGS) entry which is preliminary data.</text>
</comment>
<dbReference type="RefSeq" id="WP_210155461.1">
    <property type="nucleotide sequence ID" value="NZ_JAFCNB010000004.1"/>
</dbReference>
<proteinExistence type="inferred from homology"/>
<dbReference type="GO" id="GO:0005886">
    <property type="term" value="C:plasma membrane"/>
    <property type="evidence" value="ECO:0007669"/>
    <property type="project" value="UniProtKB-SubCell"/>
</dbReference>
<dbReference type="Pfam" id="PF09335">
    <property type="entry name" value="VTT_dom"/>
    <property type="match status" value="1"/>
</dbReference>
<evidence type="ECO:0000256" key="1">
    <source>
        <dbReference type="ARBA" id="ARBA00004651"/>
    </source>
</evidence>
<dbReference type="PANTHER" id="PTHR42709:SF6">
    <property type="entry name" value="UNDECAPRENYL PHOSPHATE TRANSPORTER A"/>
    <property type="match status" value="1"/>
</dbReference>
<feature type="transmembrane region" description="Helical" evidence="7">
    <location>
        <begin position="138"/>
        <end position="161"/>
    </location>
</feature>
<evidence type="ECO:0000256" key="3">
    <source>
        <dbReference type="ARBA" id="ARBA00022475"/>
    </source>
</evidence>
<dbReference type="EMBL" id="JAFCNB010000004">
    <property type="protein sequence ID" value="MBP2704171.1"/>
    <property type="molecule type" value="Genomic_DNA"/>
</dbReference>
<dbReference type="AlphaFoldDB" id="A0A941AHK0"/>
<feature type="transmembrane region" description="Helical" evidence="7">
    <location>
        <begin position="37"/>
        <end position="65"/>
    </location>
</feature>
<feature type="transmembrane region" description="Helical" evidence="7">
    <location>
        <begin position="6"/>
        <end position="25"/>
    </location>
</feature>
<sequence>MHVDEWLQTIPSVWVYLAVGVVIGLESLGIPLPGEIVLVSAALLAAKGVVSPLTVGIFASAGAIIGDSIGYLIGRKGGQPLFDRLGRRFPKHFGPAHIAKAEQFFGRWGMWAVFFGRFVALLRILAGPLAGALRMPYWRFLIANVLGGALWAGGTTTAIYYLGRAADKWLKNFSWAGLGVAVVFGLATTLWMKRKAAKAAEQEEAAESAEPVSAG</sequence>
<feature type="transmembrane region" description="Helical" evidence="7">
    <location>
        <begin position="173"/>
        <end position="192"/>
    </location>
</feature>
<evidence type="ECO:0000313" key="9">
    <source>
        <dbReference type="EMBL" id="MBP2704171.1"/>
    </source>
</evidence>
<gene>
    <name evidence="9" type="ORF">JOL79_10145</name>
</gene>
<evidence type="ECO:0000256" key="2">
    <source>
        <dbReference type="ARBA" id="ARBA00010792"/>
    </source>
</evidence>
<name>A0A941AHK0_9ACTN</name>
<comment type="similarity">
    <text evidence="2">Belongs to the DedA family.</text>
</comment>
<dbReference type="PANTHER" id="PTHR42709">
    <property type="entry name" value="ALKALINE PHOSPHATASE LIKE PROTEIN"/>
    <property type="match status" value="1"/>
</dbReference>
<accession>A0A941AHK0</accession>
<keyword evidence="4 7" id="KW-0812">Transmembrane</keyword>
<evidence type="ECO:0000259" key="8">
    <source>
        <dbReference type="Pfam" id="PF09335"/>
    </source>
</evidence>
<evidence type="ECO:0000313" key="10">
    <source>
        <dbReference type="Proteomes" id="UP000674234"/>
    </source>
</evidence>
<keyword evidence="5 7" id="KW-1133">Transmembrane helix</keyword>
<dbReference type="Proteomes" id="UP000674234">
    <property type="component" value="Unassembled WGS sequence"/>
</dbReference>
<feature type="domain" description="VTT" evidence="8">
    <location>
        <begin position="33"/>
        <end position="160"/>
    </location>
</feature>
<comment type="subcellular location">
    <subcellularLocation>
        <location evidence="1">Cell membrane</location>
        <topology evidence="1">Multi-pass membrane protein</topology>
    </subcellularLocation>
</comment>
<keyword evidence="6 7" id="KW-0472">Membrane</keyword>
<keyword evidence="3" id="KW-1003">Cell membrane</keyword>
<evidence type="ECO:0000256" key="7">
    <source>
        <dbReference type="SAM" id="Phobius"/>
    </source>
</evidence>
<dbReference type="InterPro" id="IPR051311">
    <property type="entry name" value="DedA_domain"/>
</dbReference>
<keyword evidence="10" id="KW-1185">Reference proteome</keyword>
<evidence type="ECO:0000256" key="4">
    <source>
        <dbReference type="ARBA" id="ARBA00022692"/>
    </source>
</evidence>
<dbReference type="InterPro" id="IPR032816">
    <property type="entry name" value="VTT_dom"/>
</dbReference>
<feature type="transmembrane region" description="Helical" evidence="7">
    <location>
        <begin position="108"/>
        <end position="126"/>
    </location>
</feature>
<organism evidence="9 10">
    <name type="scientific">Microbispora oryzae</name>
    <dbReference type="NCBI Taxonomy" id="2806554"/>
    <lineage>
        <taxon>Bacteria</taxon>
        <taxon>Bacillati</taxon>
        <taxon>Actinomycetota</taxon>
        <taxon>Actinomycetes</taxon>
        <taxon>Streptosporangiales</taxon>
        <taxon>Streptosporangiaceae</taxon>
        <taxon>Microbispora</taxon>
    </lineage>
</organism>